<gene>
    <name evidence="5" type="ORF">J3U88_19915</name>
</gene>
<feature type="region of interest" description="Disordered" evidence="2">
    <location>
        <begin position="314"/>
        <end position="337"/>
    </location>
</feature>
<name>A0A8J7QHQ7_9BACT</name>
<feature type="domain" description="DUF1731" evidence="4">
    <location>
        <begin position="258"/>
        <end position="307"/>
    </location>
</feature>
<evidence type="ECO:0000259" key="3">
    <source>
        <dbReference type="Pfam" id="PF01370"/>
    </source>
</evidence>
<dbReference type="Proteomes" id="UP000664417">
    <property type="component" value="Unassembled WGS sequence"/>
</dbReference>
<dbReference type="PANTHER" id="PTHR11092:SF0">
    <property type="entry name" value="EPIMERASE FAMILY PROTEIN SDR39U1"/>
    <property type="match status" value="1"/>
</dbReference>
<organism evidence="5 6">
    <name type="scientific">Acanthopleuribacter pedis</name>
    <dbReference type="NCBI Taxonomy" id="442870"/>
    <lineage>
        <taxon>Bacteria</taxon>
        <taxon>Pseudomonadati</taxon>
        <taxon>Acidobacteriota</taxon>
        <taxon>Holophagae</taxon>
        <taxon>Acanthopleuribacterales</taxon>
        <taxon>Acanthopleuribacteraceae</taxon>
        <taxon>Acanthopleuribacter</taxon>
    </lineage>
</organism>
<sequence>MKVVIAGGAGALGRLLCAWFSEHHITVLSRREGAFDGPRWVHWDGETTGAWTQALEGADVLINLAGRSVDCRYHAANRRQIMDSRVLSTAVLGKALAGLQQPPKLWLQMSTATIYADCYGEPHDERGGILGGHEPNAPDSWRFSIEVAKAWEATAHHAKPAATRLVLLRTAMVMSADGAGAFGVLAGLAAKGLGGRAGSGRQYVSWIHEKDFCRAVAYLVETPTIQGPVILAAPEPLPNRAFMKTLRDALKAPFGIPAPAWLIEIASFFMRTESELILKSRRVFPLKLLENGFSFTFPGWGEACRELIARRGSRGNNAGSDAANQVTLSAAKPSKAG</sequence>
<reference evidence="5" key="1">
    <citation type="submission" date="2021-03" db="EMBL/GenBank/DDBJ databases">
        <authorList>
            <person name="Wang G."/>
        </authorList>
    </citation>
    <scope>NUCLEOTIDE SEQUENCE</scope>
    <source>
        <strain evidence="5">KCTC 12899</strain>
    </source>
</reference>
<evidence type="ECO:0000256" key="1">
    <source>
        <dbReference type="ARBA" id="ARBA00009353"/>
    </source>
</evidence>
<dbReference type="RefSeq" id="WP_207860708.1">
    <property type="nucleotide sequence ID" value="NZ_JAFREP010000019.1"/>
</dbReference>
<evidence type="ECO:0000313" key="6">
    <source>
        <dbReference type="Proteomes" id="UP000664417"/>
    </source>
</evidence>
<keyword evidence="6" id="KW-1185">Reference proteome</keyword>
<dbReference type="SUPFAM" id="SSF51735">
    <property type="entry name" value="NAD(P)-binding Rossmann-fold domains"/>
    <property type="match status" value="1"/>
</dbReference>
<evidence type="ECO:0000259" key="4">
    <source>
        <dbReference type="Pfam" id="PF08338"/>
    </source>
</evidence>
<protein>
    <submittedName>
        <fullName evidence="5">TIGR01777 family oxidoreductase</fullName>
    </submittedName>
</protein>
<feature type="domain" description="NAD-dependent epimerase/dehydratase" evidence="3">
    <location>
        <begin position="3"/>
        <end position="223"/>
    </location>
</feature>
<comment type="caution">
    <text evidence="5">The sequence shown here is derived from an EMBL/GenBank/DDBJ whole genome shotgun (WGS) entry which is preliminary data.</text>
</comment>
<dbReference type="InterPro" id="IPR036291">
    <property type="entry name" value="NAD(P)-bd_dom_sf"/>
</dbReference>
<dbReference type="Pfam" id="PF08338">
    <property type="entry name" value="DUF1731"/>
    <property type="match status" value="1"/>
</dbReference>
<dbReference type="InterPro" id="IPR001509">
    <property type="entry name" value="Epimerase_deHydtase"/>
</dbReference>
<dbReference type="NCBIfam" id="TIGR01777">
    <property type="entry name" value="yfcH"/>
    <property type="match status" value="1"/>
</dbReference>
<accession>A0A8J7QHQ7</accession>
<dbReference type="InterPro" id="IPR010099">
    <property type="entry name" value="SDR39U1"/>
</dbReference>
<proteinExistence type="inferred from homology"/>
<dbReference type="Gene3D" id="3.40.50.720">
    <property type="entry name" value="NAD(P)-binding Rossmann-like Domain"/>
    <property type="match status" value="1"/>
</dbReference>
<feature type="compositionally biased region" description="Polar residues" evidence="2">
    <location>
        <begin position="314"/>
        <end position="328"/>
    </location>
</feature>
<dbReference type="Pfam" id="PF01370">
    <property type="entry name" value="Epimerase"/>
    <property type="match status" value="1"/>
</dbReference>
<dbReference type="AlphaFoldDB" id="A0A8J7QHQ7"/>
<evidence type="ECO:0000313" key="5">
    <source>
        <dbReference type="EMBL" id="MBO1320756.1"/>
    </source>
</evidence>
<evidence type="ECO:0000256" key="2">
    <source>
        <dbReference type="SAM" id="MobiDB-lite"/>
    </source>
</evidence>
<dbReference type="EMBL" id="JAFREP010000019">
    <property type="protein sequence ID" value="MBO1320756.1"/>
    <property type="molecule type" value="Genomic_DNA"/>
</dbReference>
<comment type="similarity">
    <text evidence="1">Belongs to the NAD(P)-dependent epimerase/dehydratase family. SDR39U1 subfamily.</text>
</comment>
<dbReference type="PANTHER" id="PTHR11092">
    <property type="entry name" value="SUGAR NUCLEOTIDE EPIMERASE RELATED"/>
    <property type="match status" value="1"/>
</dbReference>
<dbReference type="InterPro" id="IPR013549">
    <property type="entry name" value="DUF1731"/>
</dbReference>